<reference evidence="4" key="1">
    <citation type="journal article" date="2019" name="Int. J. Syst. Evol. Microbiol.">
        <title>The Global Catalogue of Microorganisms (GCM) 10K type strain sequencing project: providing services to taxonomists for standard genome sequencing and annotation.</title>
        <authorList>
            <consortium name="The Broad Institute Genomics Platform"/>
            <consortium name="The Broad Institute Genome Sequencing Center for Infectious Disease"/>
            <person name="Wu L."/>
            <person name="Ma J."/>
        </authorList>
    </citation>
    <scope>NUCLEOTIDE SEQUENCE [LARGE SCALE GENOMIC DNA]</scope>
    <source>
        <strain evidence="4">KCTC 52274</strain>
    </source>
</reference>
<proteinExistence type="predicted"/>
<name>A0ABW5LFW3_9FLAO</name>
<gene>
    <name evidence="3" type="ORF">ACFSR1_06860</name>
</gene>
<evidence type="ECO:0000256" key="1">
    <source>
        <dbReference type="SAM" id="Phobius"/>
    </source>
</evidence>
<dbReference type="Pfam" id="PF06580">
    <property type="entry name" value="His_kinase"/>
    <property type="match status" value="1"/>
</dbReference>
<feature type="transmembrane region" description="Helical" evidence="1">
    <location>
        <begin position="36"/>
        <end position="54"/>
    </location>
</feature>
<protein>
    <submittedName>
        <fullName evidence="3">Sensor histidine kinase</fullName>
        <ecNumber evidence="3">2.7.13.3</ecNumber>
    </submittedName>
</protein>
<evidence type="ECO:0000313" key="4">
    <source>
        <dbReference type="Proteomes" id="UP001597319"/>
    </source>
</evidence>
<feature type="transmembrane region" description="Helical" evidence="1">
    <location>
        <begin position="105"/>
        <end position="130"/>
    </location>
</feature>
<dbReference type="Proteomes" id="UP001597319">
    <property type="component" value="Unassembled WGS sequence"/>
</dbReference>
<keyword evidence="1" id="KW-1133">Transmembrane helix</keyword>
<keyword evidence="3" id="KW-0418">Kinase</keyword>
<dbReference type="InterPro" id="IPR050640">
    <property type="entry name" value="Bact_2-comp_sensor_kinase"/>
</dbReference>
<sequence>MSKSKRFFFQILLWLTVWMILSIGQADNRRLFIENLLVFSFQVFLIAGLIFYLAEKFLFKKKYLLFFVISILAIGLCTFISSNLFTPPRMPRIDELRHMPRRPPSRFLITLLFLTISYVIATFLETFLFAQKKEEETIRSKNENLQTELKLLKSQINPHFLFNSLNNIYALSVIDSNKTQESISYLSDMLRYVLYECERNFVPIEKEITYIENYIRLFSLKSSKPYNITTDFNSMDKSVSIAPMLFIPFIENAFKHSNIEKPNGSFINIKIITMSSNVRLIIENSIPKEKIHKDKLGGIGIENVRKRLNILYPNQHQLQIKDHKDVFKVELNINLTDYA</sequence>
<dbReference type="GO" id="GO:0004673">
    <property type="term" value="F:protein histidine kinase activity"/>
    <property type="evidence" value="ECO:0007669"/>
    <property type="project" value="UniProtKB-EC"/>
</dbReference>
<keyword evidence="1" id="KW-0812">Transmembrane</keyword>
<feature type="domain" description="Signal transduction histidine kinase internal region" evidence="2">
    <location>
        <begin position="147"/>
        <end position="221"/>
    </location>
</feature>
<dbReference type="RefSeq" id="WP_378290935.1">
    <property type="nucleotide sequence ID" value="NZ_JBHULE010000008.1"/>
</dbReference>
<feature type="transmembrane region" description="Helical" evidence="1">
    <location>
        <begin position="63"/>
        <end position="85"/>
    </location>
</feature>
<evidence type="ECO:0000313" key="3">
    <source>
        <dbReference type="EMBL" id="MFD2562387.1"/>
    </source>
</evidence>
<dbReference type="EMBL" id="JBHULE010000008">
    <property type="protein sequence ID" value="MFD2562387.1"/>
    <property type="molecule type" value="Genomic_DNA"/>
</dbReference>
<evidence type="ECO:0000259" key="2">
    <source>
        <dbReference type="Pfam" id="PF06580"/>
    </source>
</evidence>
<dbReference type="InterPro" id="IPR010559">
    <property type="entry name" value="Sig_transdc_His_kin_internal"/>
</dbReference>
<organism evidence="3 4">
    <name type="scientific">Aquimarina rubra</name>
    <dbReference type="NCBI Taxonomy" id="1920033"/>
    <lineage>
        <taxon>Bacteria</taxon>
        <taxon>Pseudomonadati</taxon>
        <taxon>Bacteroidota</taxon>
        <taxon>Flavobacteriia</taxon>
        <taxon>Flavobacteriales</taxon>
        <taxon>Flavobacteriaceae</taxon>
        <taxon>Aquimarina</taxon>
    </lineage>
</organism>
<accession>A0ABW5LFW3</accession>
<keyword evidence="4" id="KW-1185">Reference proteome</keyword>
<keyword evidence="3" id="KW-0808">Transferase</keyword>
<dbReference type="EC" id="2.7.13.3" evidence="3"/>
<keyword evidence="1" id="KW-0472">Membrane</keyword>
<dbReference type="PANTHER" id="PTHR34220">
    <property type="entry name" value="SENSOR HISTIDINE KINASE YPDA"/>
    <property type="match status" value="1"/>
</dbReference>
<dbReference type="PANTHER" id="PTHR34220:SF7">
    <property type="entry name" value="SENSOR HISTIDINE KINASE YPDA"/>
    <property type="match status" value="1"/>
</dbReference>
<comment type="caution">
    <text evidence="3">The sequence shown here is derived from an EMBL/GenBank/DDBJ whole genome shotgun (WGS) entry which is preliminary data.</text>
</comment>